<gene>
    <name evidence="9" type="ORF">BCR33DRAFT_766295</name>
</gene>
<dbReference type="PROSITE" id="PS50262">
    <property type="entry name" value="G_PROTEIN_RECEP_F1_2"/>
    <property type="match status" value="1"/>
</dbReference>
<evidence type="ECO:0000256" key="5">
    <source>
        <dbReference type="ARBA" id="ARBA00023136"/>
    </source>
</evidence>
<comment type="caution">
    <text evidence="9">The sequence shown here is derived from an EMBL/GenBank/DDBJ whole genome shotgun (WGS) entry which is preliminary data.</text>
</comment>
<feature type="transmembrane region" description="Helical" evidence="7">
    <location>
        <begin position="124"/>
        <end position="146"/>
    </location>
</feature>
<dbReference type="PRINTS" id="PR00237">
    <property type="entry name" value="GPCRRHODOPSN"/>
</dbReference>
<feature type="domain" description="G-protein coupled receptors family 1 profile" evidence="8">
    <location>
        <begin position="21"/>
        <end position="302"/>
    </location>
</feature>
<keyword evidence="2 7" id="KW-0812">Transmembrane</keyword>
<proteinExistence type="predicted"/>
<name>A0A1Y2CAW1_9FUNG</name>
<dbReference type="Proteomes" id="UP000193642">
    <property type="component" value="Unassembled WGS sequence"/>
</dbReference>
<feature type="transmembrane region" description="Helical" evidence="7">
    <location>
        <begin position="83"/>
        <end position="103"/>
    </location>
</feature>
<comment type="subcellular location">
    <subcellularLocation>
        <location evidence="1">Membrane</location>
        <topology evidence="1">Multi-pass membrane protein</topology>
    </subcellularLocation>
</comment>
<feature type="transmembrane region" description="Helical" evidence="7">
    <location>
        <begin position="166"/>
        <end position="188"/>
    </location>
</feature>
<dbReference type="SUPFAM" id="SSF81321">
    <property type="entry name" value="Family A G protein-coupled receptor-like"/>
    <property type="match status" value="1"/>
</dbReference>
<evidence type="ECO:0000256" key="3">
    <source>
        <dbReference type="ARBA" id="ARBA00022989"/>
    </source>
</evidence>
<feature type="transmembrane region" description="Helical" evidence="7">
    <location>
        <begin position="12"/>
        <end position="30"/>
    </location>
</feature>
<dbReference type="GO" id="GO:0016020">
    <property type="term" value="C:membrane"/>
    <property type="evidence" value="ECO:0007669"/>
    <property type="project" value="UniProtKB-SubCell"/>
</dbReference>
<dbReference type="OrthoDB" id="2111041at2759"/>
<dbReference type="AlphaFoldDB" id="A0A1Y2CAW1"/>
<keyword evidence="6 9" id="KW-0675">Receptor</keyword>
<dbReference type="InterPro" id="IPR050125">
    <property type="entry name" value="GPCR_opsins"/>
</dbReference>
<sequence length="320" mass="35829">MILNEPYHITQFAISLLGLMFNGALFLMVVTESNSFNPSSYLPIWICLSDVILNTNNVLFGIYSWVTQESLVQLRSEACAFDAFIVLFSCSTSLLLLLGLTYLRYSIIVKETEVKLPIVKWGIAGSYATGALSASAPFLLGSPTIYSLSNDKLYCATSWTRRDPKTLAVIVLHLSTISIPLIFLFYAYTCIYLKIRSSIGGVRQFCSEPKLEQVETASFRPSTTSKRTSIVQRLSARVSVVSEDWRFLQQSIVMVATSLAGWSPMAVTLLYSVLTGQEISPEIDFVAQMCILVQTVFNPIYLVCKNRELRVCVRERLKLN</sequence>
<accession>A0A1Y2CAW1</accession>
<dbReference type="Pfam" id="PF00001">
    <property type="entry name" value="7tm_1"/>
    <property type="match status" value="1"/>
</dbReference>
<dbReference type="Gene3D" id="1.20.1070.10">
    <property type="entry name" value="Rhodopsin 7-helix transmembrane proteins"/>
    <property type="match status" value="1"/>
</dbReference>
<evidence type="ECO:0000256" key="6">
    <source>
        <dbReference type="ARBA" id="ARBA00023170"/>
    </source>
</evidence>
<dbReference type="InterPro" id="IPR000276">
    <property type="entry name" value="GPCR_Rhodpsn"/>
</dbReference>
<feature type="transmembrane region" description="Helical" evidence="7">
    <location>
        <begin position="252"/>
        <end position="273"/>
    </location>
</feature>
<keyword evidence="3 7" id="KW-1133">Transmembrane helix</keyword>
<reference evidence="9 10" key="1">
    <citation type="submission" date="2016-07" db="EMBL/GenBank/DDBJ databases">
        <title>Pervasive Adenine N6-methylation of Active Genes in Fungi.</title>
        <authorList>
            <consortium name="DOE Joint Genome Institute"/>
            <person name="Mondo S.J."/>
            <person name="Dannebaum R.O."/>
            <person name="Kuo R.C."/>
            <person name="Labutti K."/>
            <person name="Haridas S."/>
            <person name="Kuo A."/>
            <person name="Salamov A."/>
            <person name="Ahrendt S.R."/>
            <person name="Lipzen A."/>
            <person name="Sullivan W."/>
            <person name="Andreopoulos W.B."/>
            <person name="Clum A."/>
            <person name="Lindquist E."/>
            <person name="Daum C."/>
            <person name="Ramamoorthy G.K."/>
            <person name="Gryganskyi A."/>
            <person name="Culley D."/>
            <person name="Magnuson J.K."/>
            <person name="James T.Y."/>
            <person name="O'Malley M.A."/>
            <person name="Stajich J.E."/>
            <person name="Spatafora J.W."/>
            <person name="Visel A."/>
            <person name="Grigoriev I.V."/>
        </authorList>
    </citation>
    <scope>NUCLEOTIDE SEQUENCE [LARGE SCALE GENOMIC DNA]</scope>
    <source>
        <strain evidence="9 10">JEL800</strain>
    </source>
</reference>
<evidence type="ECO:0000313" key="9">
    <source>
        <dbReference type="EMBL" id="ORY44178.1"/>
    </source>
</evidence>
<evidence type="ECO:0000256" key="4">
    <source>
        <dbReference type="ARBA" id="ARBA00023040"/>
    </source>
</evidence>
<dbReference type="PANTHER" id="PTHR24240">
    <property type="entry name" value="OPSIN"/>
    <property type="match status" value="1"/>
</dbReference>
<keyword evidence="4" id="KW-0807">Transducer</keyword>
<evidence type="ECO:0000256" key="2">
    <source>
        <dbReference type="ARBA" id="ARBA00022692"/>
    </source>
</evidence>
<keyword evidence="10" id="KW-1185">Reference proteome</keyword>
<feature type="transmembrane region" description="Helical" evidence="7">
    <location>
        <begin position="285"/>
        <end position="304"/>
    </location>
</feature>
<evidence type="ECO:0000259" key="8">
    <source>
        <dbReference type="PROSITE" id="PS50262"/>
    </source>
</evidence>
<evidence type="ECO:0000256" key="1">
    <source>
        <dbReference type="ARBA" id="ARBA00004141"/>
    </source>
</evidence>
<protein>
    <submittedName>
        <fullName evidence="9">Family A G protein-coupled receptor-like protein</fullName>
    </submittedName>
</protein>
<dbReference type="EMBL" id="MCGO01000023">
    <property type="protein sequence ID" value="ORY44178.1"/>
    <property type="molecule type" value="Genomic_DNA"/>
</dbReference>
<organism evidence="9 10">
    <name type="scientific">Rhizoclosmatium globosum</name>
    <dbReference type="NCBI Taxonomy" id="329046"/>
    <lineage>
        <taxon>Eukaryota</taxon>
        <taxon>Fungi</taxon>
        <taxon>Fungi incertae sedis</taxon>
        <taxon>Chytridiomycota</taxon>
        <taxon>Chytridiomycota incertae sedis</taxon>
        <taxon>Chytridiomycetes</taxon>
        <taxon>Chytridiales</taxon>
        <taxon>Chytriomycetaceae</taxon>
        <taxon>Rhizoclosmatium</taxon>
    </lineage>
</organism>
<keyword evidence="4" id="KW-0297">G-protein coupled receptor</keyword>
<evidence type="ECO:0000256" key="7">
    <source>
        <dbReference type="SAM" id="Phobius"/>
    </source>
</evidence>
<dbReference type="GO" id="GO:0004930">
    <property type="term" value="F:G protein-coupled receptor activity"/>
    <property type="evidence" value="ECO:0007669"/>
    <property type="project" value="UniProtKB-KW"/>
</dbReference>
<evidence type="ECO:0000313" key="10">
    <source>
        <dbReference type="Proteomes" id="UP000193642"/>
    </source>
</evidence>
<dbReference type="InterPro" id="IPR017452">
    <property type="entry name" value="GPCR_Rhodpsn_7TM"/>
</dbReference>
<keyword evidence="5 7" id="KW-0472">Membrane</keyword>